<feature type="region of interest" description="Disordered" evidence="1">
    <location>
        <begin position="84"/>
        <end position="131"/>
    </location>
</feature>
<feature type="compositionally biased region" description="Basic and acidic residues" evidence="1">
    <location>
        <begin position="120"/>
        <end position="129"/>
    </location>
</feature>
<name>A0A3P8PI99_ASTCA</name>
<organism evidence="2 3">
    <name type="scientific">Astatotilapia calliptera</name>
    <name type="common">Eastern happy</name>
    <name type="synonym">Chromis callipterus</name>
    <dbReference type="NCBI Taxonomy" id="8154"/>
    <lineage>
        <taxon>Eukaryota</taxon>
        <taxon>Metazoa</taxon>
        <taxon>Chordata</taxon>
        <taxon>Craniata</taxon>
        <taxon>Vertebrata</taxon>
        <taxon>Euteleostomi</taxon>
        <taxon>Actinopterygii</taxon>
        <taxon>Neopterygii</taxon>
        <taxon>Teleostei</taxon>
        <taxon>Neoteleostei</taxon>
        <taxon>Acanthomorphata</taxon>
        <taxon>Ovalentaria</taxon>
        <taxon>Cichlomorphae</taxon>
        <taxon>Cichliformes</taxon>
        <taxon>Cichlidae</taxon>
        <taxon>African cichlids</taxon>
        <taxon>Pseudocrenilabrinae</taxon>
        <taxon>Haplochromini</taxon>
        <taxon>Astatotilapia</taxon>
    </lineage>
</organism>
<dbReference type="Proteomes" id="UP000265100">
    <property type="component" value="Chromosome 12"/>
</dbReference>
<keyword evidence="3" id="KW-1185">Reference proteome</keyword>
<evidence type="ECO:0000256" key="1">
    <source>
        <dbReference type="SAM" id="MobiDB-lite"/>
    </source>
</evidence>
<evidence type="ECO:0008006" key="4">
    <source>
        <dbReference type="Google" id="ProtNLM"/>
    </source>
</evidence>
<proteinExistence type="predicted"/>
<dbReference type="AlphaFoldDB" id="A0A3P8PI99"/>
<dbReference type="Bgee" id="ENSACLG00000011380">
    <property type="expression patterns" value="Expressed in camera-type eye and 7 other cell types or tissues"/>
</dbReference>
<dbReference type="Ensembl" id="ENSACLT00000017099.2">
    <property type="protein sequence ID" value="ENSACLP00000016694.2"/>
    <property type="gene ID" value="ENSACLG00000011380.2"/>
</dbReference>
<evidence type="ECO:0000313" key="2">
    <source>
        <dbReference type="Ensembl" id="ENSACLP00000016694.2"/>
    </source>
</evidence>
<accession>A0A3P8PI99</accession>
<feature type="compositionally biased region" description="Polar residues" evidence="1">
    <location>
        <begin position="84"/>
        <end position="103"/>
    </location>
</feature>
<reference evidence="2" key="3">
    <citation type="submission" date="2025-09" db="UniProtKB">
        <authorList>
            <consortium name="Ensembl"/>
        </authorList>
    </citation>
    <scope>IDENTIFICATION</scope>
</reference>
<protein>
    <recommendedName>
        <fullName evidence="4">WW-binding domain-containing protein</fullName>
    </recommendedName>
</protein>
<reference evidence="2" key="2">
    <citation type="submission" date="2025-08" db="UniProtKB">
        <authorList>
            <consortium name="Ensembl"/>
        </authorList>
    </citation>
    <scope>IDENTIFICATION</scope>
</reference>
<dbReference type="GeneTree" id="ENSGT00530000067091"/>
<dbReference type="OMA" id="RCRKRPH"/>
<evidence type="ECO:0000313" key="3">
    <source>
        <dbReference type="Proteomes" id="UP000265100"/>
    </source>
</evidence>
<reference evidence="2" key="1">
    <citation type="submission" date="2018-05" db="EMBL/GenBank/DDBJ databases">
        <authorList>
            <person name="Datahose"/>
        </authorList>
    </citation>
    <scope>NUCLEOTIDE SEQUENCE</scope>
</reference>
<sequence>MAKRRAEDTLLHNSPSKRCFRSLYAVDIQAESMAPSGGVSPPSLLALLGTRCRKRPQYFDEEETASYRKTSHYDARKRAVNVSAVQTSGSFQDRRSSSVTSSQKRPREGSEEPDTAVPKSNDKTSEKGTDWSAGNKMLPRCCVWTLHFYLSVPFQADEDANTEDCTYNSFQYWRVPLPELDLSLLEDANAITETCQGCPCRAIQALFILFFPP</sequence>